<keyword evidence="2" id="KW-0472">Membrane</keyword>
<proteinExistence type="predicted"/>
<reference evidence="3 4" key="1">
    <citation type="journal article" date="2015" name="PLoS ONE">
        <title>A universal mariner transposon system for forward genetic studies in the genus clostridium.</title>
        <authorList>
            <person name="Zhang Y."/>
            <person name="Grosse-Honebrink A."/>
            <person name="Minton N.P."/>
        </authorList>
    </citation>
    <scope>NUCLEOTIDE SEQUENCE [LARGE SCALE GENOMIC DNA]</scope>
    <source>
        <strain evidence="3 4">NCIMB 10696</strain>
    </source>
</reference>
<keyword evidence="2" id="KW-0812">Transmembrane</keyword>
<feature type="region of interest" description="Disordered" evidence="1">
    <location>
        <begin position="118"/>
        <end position="140"/>
    </location>
</feature>
<dbReference type="EMBL" id="CP009225">
    <property type="protein sequence ID" value="AKC63055.1"/>
    <property type="molecule type" value="Genomic_DNA"/>
</dbReference>
<dbReference type="AlphaFoldDB" id="A0A7U4JPR6"/>
<name>A0A7U4JPR6_CLOSG</name>
<accession>A0A7U4JPR6</accession>
<evidence type="ECO:0000256" key="2">
    <source>
        <dbReference type="SAM" id="Phobius"/>
    </source>
</evidence>
<feature type="compositionally biased region" description="Basic and acidic residues" evidence="1">
    <location>
        <begin position="125"/>
        <end position="140"/>
    </location>
</feature>
<evidence type="ECO:0000313" key="4">
    <source>
        <dbReference type="Proteomes" id="UP000033052"/>
    </source>
</evidence>
<evidence type="ECO:0000256" key="1">
    <source>
        <dbReference type="SAM" id="MobiDB-lite"/>
    </source>
</evidence>
<dbReference type="KEGG" id="cld:CLSPO_c23350"/>
<feature type="transmembrane region" description="Helical" evidence="2">
    <location>
        <begin position="12"/>
        <end position="32"/>
    </location>
</feature>
<keyword evidence="2" id="KW-1133">Transmembrane helix</keyword>
<sequence length="140" mass="16367">MNNQMMQIITDALTNILGVVIIYLSTVAVQYFKQKRQALIKQMKNDQYNMYYNIAKSVFYAIEQEYRSMPKSGKDKAEKFNSMLMEKIPTLKQEDLDHFREAIVGEINTQIKQSKLLEPADPIINEEKQLPDSKENKIEN</sequence>
<organism evidence="3 4">
    <name type="scientific">Clostridium sporogenes</name>
    <dbReference type="NCBI Taxonomy" id="1509"/>
    <lineage>
        <taxon>Bacteria</taxon>
        <taxon>Bacillati</taxon>
        <taxon>Bacillota</taxon>
        <taxon>Clostridia</taxon>
        <taxon>Eubacteriales</taxon>
        <taxon>Clostridiaceae</taxon>
        <taxon>Clostridium</taxon>
    </lineage>
</organism>
<protein>
    <submittedName>
        <fullName evidence="3">Phage holin protein</fullName>
    </submittedName>
</protein>
<gene>
    <name evidence="3" type="ORF">CLSPO_c23350</name>
</gene>
<dbReference type="Proteomes" id="UP000033052">
    <property type="component" value="Chromosome"/>
</dbReference>
<evidence type="ECO:0000313" key="3">
    <source>
        <dbReference type="EMBL" id="AKC63055.1"/>
    </source>
</evidence>